<dbReference type="PANTHER" id="PTHR11614">
    <property type="entry name" value="PHOSPHOLIPASE-RELATED"/>
    <property type="match status" value="1"/>
</dbReference>
<accession>A0A547Q359</accession>
<dbReference type="RefSeq" id="WP_142834554.1">
    <property type="nucleotide sequence ID" value="NZ_VFSV01000012.1"/>
</dbReference>
<name>A0A547Q359_9RHOB</name>
<evidence type="ECO:0000313" key="3">
    <source>
        <dbReference type="Proteomes" id="UP000318590"/>
    </source>
</evidence>
<dbReference type="SUPFAM" id="SSF53474">
    <property type="entry name" value="alpha/beta-Hydrolases"/>
    <property type="match status" value="1"/>
</dbReference>
<evidence type="ECO:0000259" key="1">
    <source>
        <dbReference type="Pfam" id="PF12146"/>
    </source>
</evidence>
<dbReference type="InterPro" id="IPR051044">
    <property type="entry name" value="MAG_DAG_Lipase"/>
</dbReference>
<keyword evidence="3" id="KW-1185">Reference proteome</keyword>
<dbReference type="Proteomes" id="UP000318590">
    <property type="component" value="Unassembled WGS sequence"/>
</dbReference>
<comment type="caution">
    <text evidence="2">The sequence shown here is derived from an EMBL/GenBank/DDBJ whole genome shotgun (WGS) entry which is preliminary data.</text>
</comment>
<proteinExistence type="predicted"/>
<dbReference type="Gene3D" id="3.40.50.1820">
    <property type="entry name" value="alpha/beta hydrolase"/>
    <property type="match status" value="1"/>
</dbReference>
<organism evidence="2 3">
    <name type="scientific">Palleronia caenipelagi</name>
    <dbReference type="NCBI Taxonomy" id="2489174"/>
    <lineage>
        <taxon>Bacteria</taxon>
        <taxon>Pseudomonadati</taxon>
        <taxon>Pseudomonadota</taxon>
        <taxon>Alphaproteobacteria</taxon>
        <taxon>Rhodobacterales</taxon>
        <taxon>Roseobacteraceae</taxon>
        <taxon>Palleronia</taxon>
    </lineage>
</organism>
<reference evidence="2 3" key="1">
    <citation type="submission" date="2019-06" db="EMBL/GenBank/DDBJ databases">
        <title>Paenimaribius caenipelagi gen. nov., sp. nov., isolated from a tidal flat.</title>
        <authorList>
            <person name="Yoon J.-H."/>
        </authorList>
    </citation>
    <scope>NUCLEOTIDE SEQUENCE [LARGE SCALE GENOMIC DNA]</scope>
    <source>
        <strain evidence="2 3">JBTF-M29</strain>
    </source>
</reference>
<gene>
    <name evidence="2" type="ORF">FEV53_09355</name>
</gene>
<dbReference type="GO" id="GO:0016787">
    <property type="term" value="F:hydrolase activity"/>
    <property type="evidence" value="ECO:0007669"/>
    <property type="project" value="UniProtKB-KW"/>
</dbReference>
<dbReference type="Pfam" id="PF12146">
    <property type="entry name" value="Hydrolase_4"/>
    <property type="match status" value="1"/>
</dbReference>
<keyword evidence="2" id="KW-0378">Hydrolase</keyword>
<feature type="domain" description="Serine aminopeptidase S33" evidence="1">
    <location>
        <begin position="41"/>
        <end position="294"/>
    </location>
</feature>
<dbReference type="InterPro" id="IPR022742">
    <property type="entry name" value="Hydrolase_4"/>
</dbReference>
<protein>
    <submittedName>
        <fullName evidence="2">Alpha/beta hydrolase</fullName>
    </submittedName>
</protein>
<dbReference type="OrthoDB" id="9788260at2"/>
<dbReference type="AlphaFoldDB" id="A0A547Q359"/>
<evidence type="ECO:0000313" key="2">
    <source>
        <dbReference type="EMBL" id="TRD20822.1"/>
    </source>
</evidence>
<sequence length="312" mass="34396">MIPNAPLHEDVADAPPDGRAVWLFAEDGARIRAAHWLPEGPAKGTVFLFPGRTEYIEKYGQVIGDLVAAGHAVLVVDWRGQGLSTRLLDNPLSGHVEVFHDYQKDVAALVDYAQSLDLPRPWRLLAHSMGGTIALRALLNGMDVQSVALSAPMWGITIPGAVRPLLHAAAIVAKRVGHGHRQSPGIKNAAYPEPRAFEDNRLTHDREQYRRMTDQTRTHHGLALGPPSLSWLAEALDECHDLAKAASPEIPCLAMIGTDESIVKNDEIRRRMATWPGGELLEIDGARHECLMETPERRRKAIGACLAHFERY</sequence>
<dbReference type="EMBL" id="VFSV01000012">
    <property type="protein sequence ID" value="TRD20822.1"/>
    <property type="molecule type" value="Genomic_DNA"/>
</dbReference>
<dbReference type="InterPro" id="IPR029058">
    <property type="entry name" value="AB_hydrolase_fold"/>
</dbReference>